<reference evidence="2 3" key="1">
    <citation type="submission" date="2007-10" db="EMBL/GenBank/DDBJ databases">
        <title>Complete sequence of Caldivirga maquilingensis IC-167.</title>
        <authorList>
            <consortium name="US DOE Joint Genome Institute"/>
            <person name="Copeland A."/>
            <person name="Lucas S."/>
            <person name="Lapidus A."/>
            <person name="Barry K."/>
            <person name="Glavina del Rio T."/>
            <person name="Dalin E."/>
            <person name="Tice H."/>
            <person name="Pitluck S."/>
            <person name="Saunders E."/>
            <person name="Brettin T."/>
            <person name="Bruce D."/>
            <person name="Detter J.C."/>
            <person name="Han C."/>
            <person name="Schmutz J."/>
            <person name="Larimer F."/>
            <person name="Land M."/>
            <person name="Hauser L."/>
            <person name="Kyrpides N."/>
            <person name="Ivanova N."/>
            <person name="Biddle J.F."/>
            <person name="Zhang Z."/>
            <person name="Fitz-Gibbon S.T."/>
            <person name="Lowe T.M."/>
            <person name="Saltikov C."/>
            <person name="House C.H."/>
            <person name="Richardson P."/>
        </authorList>
    </citation>
    <scope>NUCLEOTIDE SEQUENCE [LARGE SCALE GENOMIC DNA]</scope>
    <source>
        <strain evidence="3">ATCC 700844 / DSM 13496 / JCM 10307 / IC-167</strain>
    </source>
</reference>
<protein>
    <recommendedName>
        <fullName evidence="1">Roadblock/LAMTOR2 domain-containing protein</fullName>
    </recommendedName>
</protein>
<evidence type="ECO:0000313" key="2">
    <source>
        <dbReference type="EMBL" id="ABW01458.1"/>
    </source>
</evidence>
<proteinExistence type="predicted"/>
<dbReference type="eggNOG" id="arCOG02603">
    <property type="taxonomic scope" value="Archaea"/>
</dbReference>
<dbReference type="InterPro" id="IPR004942">
    <property type="entry name" value="Roadblock/LAMTOR2_dom"/>
</dbReference>
<dbReference type="SMART" id="SM00960">
    <property type="entry name" value="Robl_LC7"/>
    <property type="match status" value="1"/>
</dbReference>
<accession>A8MCF2</accession>
<organism evidence="2 3">
    <name type="scientific">Caldivirga maquilingensis (strain ATCC 700844 / DSM 13496 / JCM 10307 / IC-167)</name>
    <dbReference type="NCBI Taxonomy" id="397948"/>
    <lineage>
        <taxon>Archaea</taxon>
        <taxon>Thermoproteota</taxon>
        <taxon>Thermoprotei</taxon>
        <taxon>Thermoproteales</taxon>
        <taxon>Thermoproteaceae</taxon>
        <taxon>Caldivirga</taxon>
    </lineage>
</organism>
<dbReference type="RefSeq" id="WP_012185678.1">
    <property type="nucleotide sequence ID" value="NC_009954.1"/>
</dbReference>
<sequence>MKQGKGLVNGLNDLLESYLRDMEGDVVSVVVSDINGLPIAYKTVINLDINSLSALCALTINHMRKISGETKLGDVEYAIVSYSGYVLYIEYIYGDLLLMVVANNNANMGLITYVTGKYAEYISNLIKSTKDSN</sequence>
<evidence type="ECO:0000259" key="1">
    <source>
        <dbReference type="SMART" id="SM00960"/>
    </source>
</evidence>
<dbReference type="SMART" id="SM01278">
    <property type="entry name" value="MAPKK1_Int"/>
    <property type="match status" value="1"/>
</dbReference>
<feature type="domain" description="Roadblock/LAMTOR2" evidence="1">
    <location>
        <begin position="12"/>
        <end position="102"/>
    </location>
</feature>
<dbReference type="Proteomes" id="UP000001137">
    <property type="component" value="Chromosome"/>
</dbReference>
<evidence type="ECO:0000313" key="3">
    <source>
        <dbReference type="Proteomes" id="UP000001137"/>
    </source>
</evidence>
<dbReference type="SUPFAM" id="SSF103196">
    <property type="entry name" value="Roadblock/LC7 domain"/>
    <property type="match status" value="1"/>
</dbReference>
<dbReference type="GO" id="GO:0032006">
    <property type="term" value="P:regulation of TOR signaling"/>
    <property type="evidence" value="ECO:0007669"/>
    <property type="project" value="InterPro"/>
</dbReference>
<name>A8MCF2_CALMQ</name>
<dbReference type="InterPro" id="IPR015019">
    <property type="entry name" value="LAMTOR3"/>
</dbReference>
<dbReference type="KEGG" id="cma:Cmaq_0617"/>
<dbReference type="Gene3D" id="3.30.450.30">
    <property type="entry name" value="Dynein light chain 2a, cytoplasmic"/>
    <property type="match status" value="1"/>
</dbReference>
<dbReference type="OrthoDB" id="380961at2157"/>
<dbReference type="HOGENOM" id="CLU_1901817_0_0_2"/>
<gene>
    <name evidence="2" type="ordered locus">Cmaq_0617</name>
</gene>
<dbReference type="EMBL" id="CP000852">
    <property type="protein sequence ID" value="ABW01458.1"/>
    <property type="molecule type" value="Genomic_DNA"/>
</dbReference>
<dbReference type="AlphaFoldDB" id="A8MCF2"/>
<dbReference type="GeneID" id="5710104"/>
<keyword evidence="3" id="KW-1185">Reference proteome</keyword>